<evidence type="ECO:0000256" key="5">
    <source>
        <dbReference type="ARBA" id="ARBA00005072"/>
    </source>
</evidence>
<dbReference type="InterPro" id="IPR050571">
    <property type="entry name" value="Class-IV_PLP-Dep_Aminotrnsfr"/>
</dbReference>
<dbReference type="PROSITE" id="PS00770">
    <property type="entry name" value="AA_TRANSFER_CLASS_4"/>
    <property type="match status" value="1"/>
</dbReference>
<dbReference type="Pfam" id="PF01063">
    <property type="entry name" value="Aminotran_4"/>
    <property type="match status" value="1"/>
</dbReference>
<comment type="catalytic activity">
    <reaction evidence="13">
        <text>L-leucine + 2-oxoglutarate = 4-methyl-2-oxopentanoate + L-glutamate</text>
        <dbReference type="Rhea" id="RHEA:18321"/>
        <dbReference type="ChEBI" id="CHEBI:16810"/>
        <dbReference type="ChEBI" id="CHEBI:17865"/>
        <dbReference type="ChEBI" id="CHEBI:29985"/>
        <dbReference type="ChEBI" id="CHEBI:57427"/>
        <dbReference type="EC" id="2.6.1.42"/>
    </reaction>
</comment>
<accession>A0A6B0U7C3</accession>
<protein>
    <recommendedName>
        <fullName evidence="8">Probable branched-chain-amino-acid aminotransferase</fullName>
        <ecNumber evidence="7">2.6.1.42</ecNumber>
    </recommendedName>
</protein>
<evidence type="ECO:0000256" key="6">
    <source>
        <dbReference type="ARBA" id="ARBA00009320"/>
    </source>
</evidence>
<keyword evidence="10" id="KW-0100">Branched-chain amino acid biosynthesis</keyword>
<dbReference type="Proteomes" id="UP000436016">
    <property type="component" value="Unassembled WGS sequence"/>
</dbReference>
<evidence type="ECO:0000256" key="12">
    <source>
        <dbReference type="ARBA" id="ARBA00048798"/>
    </source>
</evidence>
<evidence type="ECO:0000256" key="11">
    <source>
        <dbReference type="ARBA" id="ARBA00048212"/>
    </source>
</evidence>
<comment type="pathway">
    <text evidence="3">Amino-acid biosynthesis; L-isoleucine biosynthesis; L-isoleucine from 2-oxobutanoate: step 4/4.</text>
</comment>
<evidence type="ECO:0000256" key="8">
    <source>
        <dbReference type="ARBA" id="ARBA00014472"/>
    </source>
</evidence>
<dbReference type="EMBL" id="WUWG01000008">
    <property type="protein sequence ID" value="MXU66771.1"/>
    <property type="molecule type" value="Genomic_DNA"/>
</dbReference>
<comment type="function">
    <text evidence="2">Acts on leucine, isoleucine and valine.</text>
</comment>
<evidence type="ECO:0000256" key="13">
    <source>
        <dbReference type="ARBA" id="ARBA00049229"/>
    </source>
</evidence>
<evidence type="ECO:0000256" key="1">
    <source>
        <dbReference type="ARBA" id="ARBA00001933"/>
    </source>
</evidence>
<comment type="catalytic activity">
    <reaction evidence="11">
        <text>L-valine + 2-oxoglutarate = 3-methyl-2-oxobutanoate + L-glutamate</text>
        <dbReference type="Rhea" id="RHEA:24813"/>
        <dbReference type="ChEBI" id="CHEBI:11851"/>
        <dbReference type="ChEBI" id="CHEBI:16810"/>
        <dbReference type="ChEBI" id="CHEBI:29985"/>
        <dbReference type="ChEBI" id="CHEBI:57762"/>
        <dbReference type="EC" id="2.6.1.42"/>
    </reaction>
</comment>
<evidence type="ECO:0000256" key="14">
    <source>
        <dbReference type="RuleBase" id="RU004106"/>
    </source>
</evidence>
<dbReference type="AlphaFoldDB" id="A0A6B0U7C3"/>
<gene>
    <name evidence="16" type="ORF">GSH16_15080</name>
</gene>
<dbReference type="InterPro" id="IPR043132">
    <property type="entry name" value="BCAT-like_C"/>
</dbReference>
<evidence type="ECO:0000313" key="16">
    <source>
        <dbReference type="EMBL" id="MXU66771.1"/>
    </source>
</evidence>
<sequence length="199" mass="21602">MRREPDGTIPRRALHRGRLCRSAAALGIETAPERFDAAVDAHPSAGTAERVRLTLDRAGRFAVTVASAPEAARLWTVALHSERLDARDPWLQVKTSERHLYDRARAALPDGVDEYLFANRDGNLAEGTITNIFVDLGQGLVTPPLSNGCLPGILRAELLETGQVRAAPVPIEALKDARALYVGNSLRGLVRARLQPMDG</sequence>
<evidence type="ECO:0000256" key="15">
    <source>
        <dbReference type="RuleBase" id="RU004516"/>
    </source>
</evidence>
<organism evidence="16 17">
    <name type="scientific">Oceanomicrobium pacificus</name>
    <dbReference type="NCBI Taxonomy" id="2692916"/>
    <lineage>
        <taxon>Bacteria</taxon>
        <taxon>Pseudomonadati</taxon>
        <taxon>Pseudomonadota</taxon>
        <taxon>Alphaproteobacteria</taxon>
        <taxon>Rhodobacterales</taxon>
        <taxon>Paracoccaceae</taxon>
        <taxon>Oceanomicrobium</taxon>
    </lineage>
</organism>
<dbReference type="Gene3D" id="3.20.10.10">
    <property type="entry name" value="D-amino Acid Aminotransferase, subunit A, domain 2"/>
    <property type="match status" value="1"/>
</dbReference>
<comment type="caution">
    <text evidence="16">The sequence shown here is derived from an EMBL/GenBank/DDBJ whole genome shotgun (WGS) entry which is preliminary data.</text>
</comment>
<dbReference type="Gene3D" id="3.30.470.10">
    <property type="match status" value="1"/>
</dbReference>
<evidence type="ECO:0000256" key="4">
    <source>
        <dbReference type="ARBA" id="ARBA00004931"/>
    </source>
</evidence>
<dbReference type="InterPro" id="IPR043131">
    <property type="entry name" value="BCAT-like_N"/>
</dbReference>
<reference evidence="16 17" key="1">
    <citation type="submission" date="2019-12" db="EMBL/GenBank/DDBJ databases">
        <title>Strain KN286 was isolated from seawater, which was collected from Caroline Seamount in the tropical western Pacific.</title>
        <authorList>
            <person name="Wang Q."/>
        </authorList>
    </citation>
    <scope>NUCLEOTIDE SEQUENCE [LARGE SCALE GENOMIC DNA]</scope>
    <source>
        <strain evidence="16 17">KN286</strain>
    </source>
</reference>
<comment type="pathway">
    <text evidence="5">Amino-acid biosynthesis; L-leucine biosynthesis; L-leucine from 3-methyl-2-oxobutanoate: step 4/4.</text>
</comment>
<dbReference type="NCBIfam" id="NF005729">
    <property type="entry name" value="PRK07546.1-3"/>
    <property type="match status" value="1"/>
</dbReference>
<dbReference type="GO" id="GO:0009082">
    <property type="term" value="P:branched-chain amino acid biosynthetic process"/>
    <property type="evidence" value="ECO:0007669"/>
    <property type="project" value="UniProtKB-KW"/>
</dbReference>
<comment type="catalytic activity">
    <reaction evidence="12">
        <text>L-isoleucine + 2-oxoglutarate = (S)-3-methyl-2-oxopentanoate + L-glutamate</text>
        <dbReference type="Rhea" id="RHEA:24801"/>
        <dbReference type="ChEBI" id="CHEBI:16810"/>
        <dbReference type="ChEBI" id="CHEBI:29985"/>
        <dbReference type="ChEBI" id="CHEBI:35146"/>
        <dbReference type="ChEBI" id="CHEBI:58045"/>
        <dbReference type="EC" id="2.6.1.42"/>
    </reaction>
</comment>
<evidence type="ECO:0000256" key="10">
    <source>
        <dbReference type="ARBA" id="ARBA00023304"/>
    </source>
</evidence>
<keyword evidence="17" id="KW-1185">Reference proteome</keyword>
<comment type="cofactor">
    <cofactor evidence="1 15">
        <name>pyridoxal 5'-phosphate</name>
        <dbReference type="ChEBI" id="CHEBI:597326"/>
    </cofactor>
</comment>
<dbReference type="InterPro" id="IPR036038">
    <property type="entry name" value="Aminotransferase-like"/>
</dbReference>
<dbReference type="EC" id="2.6.1.42" evidence="7"/>
<comment type="similarity">
    <text evidence="6 14">Belongs to the class-IV pyridoxal-phosphate-dependent aminotransferase family.</text>
</comment>
<dbReference type="GO" id="GO:0004084">
    <property type="term" value="F:branched-chain-amino-acid transaminase activity"/>
    <property type="evidence" value="ECO:0007669"/>
    <property type="project" value="UniProtKB-EC"/>
</dbReference>
<evidence type="ECO:0000256" key="9">
    <source>
        <dbReference type="ARBA" id="ARBA00022898"/>
    </source>
</evidence>
<name>A0A6B0U7C3_9RHOB</name>
<comment type="pathway">
    <text evidence="4">Amino-acid biosynthesis; L-valine biosynthesis; L-valine from pyruvate: step 4/4.</text>
</comment>
<evidence type="ECO:0000313" key="17">
    <source>
        <dbReference type="Proteomes" id="UP000436016"/>
    </source>
</evidence>
<proteinExistence type="inferred from homology"/>
<dbReference type="InterPro" id="IPR018300">
    <property type="entry name" value="Aminotrans_IV_CS"/>
</dbReference>
<dbReference type="InterPro" id="IPR001544">
    <property type="entry name" value="Aminotrans_IV"/>
</dbReference>
<keyword evidence="10" id="KW-0028">Amino-acid biosynthesis</keyword>
<dbReference type="PANTHER" id="PTHR42743">
    <property type="entry name" value="AMINO-ACID AMINOTRANSFERASE"/>
    <property type="match status" value="1"/>
</dbReference>
<dbReference type="SUPFAM" id="SSF56752">
    <property type="entry name" value="D-aminoacid aminotransferase-like PLP-dependent enzymes"/>
    <property type="match status" value="1"/>
</dbReference>
<evidence type="ECO:0000256" key="2">
    <source>
        <dbReference type="ARBA" id="ARBA00003109"/>
    </source>
</evidence>
<dbReference type="PANTHER" id="PTHR42743:SF11">
    <property type="entry name" value="AMINODEOXYCHORISMATE LYASE"/>
    <property type="match status" value="1"/>
</dbReference>
<evidence type="ECO:0000256" key="3">
    <source>
        <dbReference type="ARBA" id="ARBA00004824"/>
    </source>
</evidence>
<evidence type="ECO:0000256" key="7">
    <source>
        <dbReference type="ARBA" id="ARBA00013053"/>
    </source>
</evidence>
<keyword evidence="9 15" id="KW-0663">Pyridoxal phosphate</keyword>